<sequence>MKRVTMGTLSRMILGAGQQQQELTGIAGWAADVIEAMGAVGVGLLIALENLFPPLPSEVILPLAGFTASEGRVNVIAVIVGATLGSLLGALALYGLGAWLGHERACRLADRIPLVDTAELDRATSWFADHGGKAVLFGRVVPVVRSLVSVPAGIERMPLPRFCLYTVIGSGVWNTLFVIVGYVLGAKWQRAEQFANWATWAVLVLAVLWIVKFVVTRTRRRRAGSHA</sequence>
<evidence type="ECO:0000256" key="2">
    <source>
        <dbReference type="ARBA" id="ARBA00010792"/>
    </source>
</evidence>
<dbReference type="InterPro" id="IPR051311">
    <property type="entry name" value="DedA_domain"/>
</dbReference>
<evidence type="ECO:0000256" key="4">
    <source>
        <dbReference type="ARBA" id="ARBA00022692"/>
    </source>
</evidence>
<dbReference type="PANTHER" id="PTHR42709:SF6">
    <property type="entry name" value="UNDECAPRENYL PHOSPHATE TRANSPORTER A"/>
    <property type="match status" value="1"/>
</dbReference>
<keyword evidence="10" id="KW-1185">Reference proteome</keyword>
<dbReference type="GO" id="GO:0005886">
    <property type="term" value="C:plasma membrane"/>
    <property type="evidence" value="ECO:0007669"/>
    <property type="project" value="UniProtKB-SubCell"/>
</dbReference>
<reference evidence="10" key="1">
    <citation type="submission" date="2016-10" db="EMBL/GenBank/DDBJ databases">
        <authorList>
            <person name="Varghese N."/>
            <person name="Submissions S."/>
        </authorList>
    </citation>
    <scope>NUCLEOTIDE SEQUENCE [LARGE SCALE GENOMIC DNA]</scope>
    <source>
        <strain evidence="10">DSM 43163</strain>
    </source>
</reference>
<feature type="transmembrane region" description="Helical" evidence="7">
    <location>
        <begin position="162"/>
        <end position="185"/>
    </location>
</feature>
<organism evidence="9 10">
    <name type="scientific">Thermomonospora echinospora</name>
    <dbReference type="NCBI Taxonomy" id="1992"/>
    <lineage>
        <taxon>Bacteria</taxon>
        <taxon>Bacillati</taxon>
        <taxon>Actinomycetota</taxon>
        <taxon>Actinomycetes</taxon>
        <taxon>Streptosporangiales</taxon>
        <taxon>Thermomonosporaceae</taxon>
        <taxon>Thermomonospora</taxon>
    </lineage>
</organism>
<evidence type="ECO:0000256" key="7">
    <source>
        <dbReference type="SAM" id="Phobius"/>
    </source>
</evidence>
<keyword evidence="5 7" id="KW-1133">Transmembrane helix</keyword>
<comment type="similarity">
    <text evidence="2">Belongs to the DedA family.</text>
</comment>
<dbReference type="AlphaFoldDB" id="A0A1H6DL65"/>
<evidence type="ECO:0000256" key="6">
    <source>
        <dbReference type="ARBA" id="ARBA00023136"/>
    </source>
</evidence>
<protein>
    <submittedName>
        <fullName evidence="9">Membrane protein DedA, SNARE-associated domain</fullName>
    </submittedName>
</protein>
<feature type="transmembrane region" description="Helical" evidence="7">
    <location>
        <begin position="197"/>
        <end position="215"/>
    </location>
</feature>
<comment type="subcellular location">
    <subcellularLocation>
        <location evidence="1">Cell membrane</location>
        <topology evidence="1">Multi-pass membrane protein</topology>
    </subcellularLocation>
</comment>
<feature type="transmembrane region" description="Helical" evidence="7">
    <location>
        <begin position="75"/>
        <end position="101"/>
    </location>
</feature>
<dbReference type="EMBL" id="FNVO01000018">
    <property type="protein sequence ID" value="SEG85958.1"/>
    <property type="molecule type" value="Genomic_DNA"/>
</dbReference>
<name>A0A1H6DL65_9ACTN</name>
<feature type="domain" description="VTT" evidence="8">
    <location>
        <begin position="55"/>
        <end position="182"/>
    </location>
</feature>
<accession>A0A1H6DL65</accession>
<dbReference type="Pfam" id="PF09335">
    <property type="entry name" value="VTT_dom"/>
    <property type="match status" value="1"/>
</dbReference>
<evidence type="ECO:0000313" key="10">
    <source>
        <dbReference type="Proteomes" id="UP000236723"/>
    </source>
</evidence>
<evidence type="ECO:0000256" key="1">
    <source>
        <dbReference type="ARBA" id="ARBA00004651"/>
    </source>
</evidence>
<proteinExistence type="inferred from homology"/>
<keyword evidence="3" id="KW-1003">Cell membrane</keyword>
<keyword evidence="4 7" id="KW-0812">Transmembrane</keyword>
<evidence type="ECO:0000256" key="3">
    <source>
        <dbReference type="ARBA" id="ARBA00022475"/>
    </source>
</evidence>
<dbReference type="PANTHER" id="PTHR42709">
    <property type="entry name" value="ALKALINE PHOSPHATASE LIKE PROTEIN"/>
    <property type="match status" value="1"/>
</dbReference>
<feature type="transmembrane region" description="Helical" evidence="7">
    <location>
        <begin position="26"/>
        <end position="48"/>
    </location>
</feature>
<dbReference type="Proteomes" id="UP000236723">
    <property type="component" value="Unassembled WGS sequence"/>
</dbReference>
<dbReference type="InterPro" id="IPR032816">
    <property type="entry name" value="VTT_dom"/>
</dbReference>
<evidence type="ECO:0000313" key="9">
    <source>
        <dbReference type="EMBL" id="SEG85958.1"/>
    </source>
</evidence>
<evidence type="ECO:0000256" key="5">
    <source>
        <dbReference type="ARBA" id="ARBA00022989"/>
    </source>
</evidence>
<evidence type="ECO:0000259" key="8">
    <source>
        <dbReference type="Pfam" id="PF09335"/>
    </source>
</evidence>
<gene>
    <name evidence="9" type="ORF">SAMN04489712_118117</name>
</gene>
<keyword evidence="6 7" id="KW-0472">Membrane</keyword>